<organism evidence="1 2">
    <name type="scientific">Ixodes persulcatus</name>
    <name type="common">Taiga tick</name>
    <dbReference type="NCBI Taxonomy" id="34615"/>
    <lineage>
        <taxon>Eukaryota</taxon>
        <taxon>Metazoa</taxon>
        <taxon>Ecdysozoa</taxon>
        <taxon>Arthropoda</taxon>
        <taxon>Chelicerata</taxon>
        <taxon>Arachnida</taxon>
        <taxon>Acari</taxon>
        <taxon>Parasitiformes</taxon>
        <taxon>Ixodida</taxon>
        <taxon>Ixodoidea</taxon>
        <taxon>Ixodidae</taxon>
        <taxon>Ixodinae</taxon>
        <taxon>Ixodes</taxon>
    </lineage>
</organism>
<evidence type="ECO:0000313" key="2">
    <source>
        <dbReference type="Proteomes" id="UP000805193"/>
    </source>
</evidence>
<comment type="caution">
    <text evidence="1">The sequence shown here is derived from an EMBL/GenBank/DDBJ whole genome shotgun (WGS) entry which is preliminary data.</text>
</comment>
<accession>A0AC60P6M1</accession>
<gene>
    <name evidence="1" type="ORF">HPB47_007879</name>
</gene>
<name>A0AC60P6M1_IXOPE</name>
<evidence type="ECO:0000313" key="1">
    <source>
        <dbReference type="EMBL" id="KAG0414951.1"/>
    </source>
</evidence>
<protein>
    <submittedName>
        <fullName evidence="1">Uncharacterized protein</fullName>
    </submittedName>
</protein>
<sequence>MFVTARAKVLVPRYLCRLCSNVFAELAAPSSVAAVNEGTSGVESKRDVRDVSRLDRRAHMRGIKGQYTAPENEFEYYTGNMRRDYARYGRSTGLNPGILWPSKEQLRETAYYEAKFYPSIRELLDNEKAKRDAEAEEARKREQEVERNIAKVKEWRFAMLEREAKKKAAAEEQRIQREELIREVREYIGYNVEPSDPKFQEVMEMKEEERKQAAKEARKKAKQERMLARLMAVGAVDQKTDAEKAAEDRKPEEGAKKVLEASS</sequence>
<proteinExistence type="predicted"/>
<dbReference type="EMBL" id="JABSTQ010011129">
    <property type="protein sequence ID" value="KAG0414951.1"/>
    <property type="molecule type" value="Genomic_DNA"/>
</dbReference>
<dbReference type="Proteomes" id="UP000805193">
    <property type="component" value="Unassembled WGS sequence"/>
</dbReference>
<reference evidence="1 2" key="1">
    <citation type="journal article" date="2020" name="Cell">
        <title>Large-Scale Comparative Analyses of Tick Genomes Elucidate Their Genetic Diversity and Vector Capacities.</title>
        <authorList>
            <consortium name="Tick Genome and Microbiome Consortium (TIGMIC)"/>
            <person name="Jia N."/>
            <person name="Wang J."/>
            <person name="Shi W."/>
            <person name="Du L."/>
            <person name="Sun Y."/>
            <person name="Zhan W."/>
            <person name="Jiang J.F."/>
            <person name="Wang Q."/>
            <person name="Zhang B."/>
            <person name="Ji P."/>
            <person name="Bell-Sakyi L."/>
            <person name="Cui X.M."/>
            <person name="Yuan T.T."/>
            <person name="Jiang B.G."/>
            <person name="Yang W.F."/>
            <person name="Lam T.T."/>
            <person name="Chang Q.C."/>
            <person name="Ding S.J."/>
            <person name="Wang X.J."/>
            <person name="Zhu J.G."/>
            <person name="Ruan X.D."/>
            <person name="Zhao L."/>
            <person name="Wei J.T."/>
            <person name="Ye R.Z."/>
            <person name="Que T.C."/>
            <person name="Du C.H."/>
            <person name="Zhou Y.H."/>
            <person name="Cheng J.X."/>
            <person name="Dai P.F."/>
            <person name="Guo W.B."/>
            <person name="Han X.H."/>
            <person name="Huang E.J."/>
            <person name="Li L.F."/>
            <person name="Wei W."/>
            <person name="Gao Y.C."/>
            <person name="Liu J.Z."/>
            <person name="Shao H.Z."/>
            <person name="Wang X."/>
            <person name="Wang C.C."/>
            <person name="Yang T.C."/>
            <person name="Huo Q.B."/>
            <person name="Li W."/>
            <person name="Chen H.Y."/>
            <person name="Chen S.E."/>
            <person name="Zhou L.G."/>
            <person name="Ni X.B."/>
            <person name="Tian J.H."/>
            <person name="Sheng Y."/>
            <person name="Liu T."/>
            <person name="Pan Y.S."/>
            <person name="Xia L.Y."/>
            <person name="Li J."/>
            <person name="Zhao F."/>
            <person name="Cao W.C."/>
        </authorList>
    </citation>
    <scope>NUCLEOTIDE SEQUENCE [LARGE SCALE GENOMIC DNA]</scope>
    <source>
        <strain evidence="1">Iper-2018</strain>
    </source>
</reference>
<keyword evidence="2" id="KW-1185">Reference proteome</keyword>